<dbReference type="PIRSF" id="PIRSF001123">
    <property type="entry name" value="PepA_GA"/>
    <property type="match status" value="1"/>
</dbReference>
<feature type="binding site" evidence="8">
    <location>
        <position position="199"/>
    </location>
    <ligand>
        <name>Zn(2+)</name>
        <dbReference type="ChEBI" id="CHEBI:29105"/>
        <label>2</label>
    </ligand>
</feature>
<dbReference type="SUPFAM" id="SSF53187">
    <property type="entry name" value="Zn-dependent exopeptidases"/>
    <property type="match status" value="1"/>
</dbReference>
<evidence type="ECO:0000256" key="3">
    <source>
        <dbReference type="ARBA" id="ARBA00022670"/>
    </source>
</evidence>
<comment type="similarity">
    <text evidence="1 6">Belongs to the peptidase M42 family.</text>
</comment>
<dbReference type="AlphaFoldDB" id="A0A1T4K7I4"/>
<dbReference type="CDD" id="cd05656">
    <property type="entry name" value="M42_Frv"/>
    <property type="match status" value="1"/>
</dbReference>
<dbReference type="InterPro" id="IPR023367">
    <property type="entry name" value="Peptidase_M42_dom2"/>
</dbReference>
<dbReference type="PANTHER" id="PTHR32481">
    <property type="entry name" value="AMINOPEPTIDASE"/>
    <property type="match status" value="1"/>
</dbReference>
<reference evidence="10" key="1">
    <citation type="submission" date="2017-02" db="EMBL/GenBank/DDBJ databases">
        <authorList>
            <person name="Varghese N."/>
            <person name="Submissions S."/>
        </authorList>
    </citation>
    <scope>NUCLEOTIDE SEQUENCE [LARGE SCALE GENOMIC DNA]</scope>
    <source>
        <strain evidence="10">ATCC BAA-73</strain>
    </source>
</reference>
<name>A0A1T4K7I4_9FIRM</name>
<evidence type="ECO:0000256" key="6">
    <source>
        <dbReference type="PIRNR" id="PIRNR001123"/>
    </source>
</evidence>
<feature type="binding site" evidence="8">
    <location>
        <position position="309"/>
    </location>
    <ligand>
        <name>Zn(2+)</name>
        <dbReference type="ChEBI" id="CHEBI:29105"/>
        <label>2</label>
    </ligand>
</feature>
<keyword evidence="5" id="KW-0378">Hydrolase</keyword>
<dbReference type="GO" id="GO:0004177">
    <property type="term" value="F:aminopeptidase activity"/>
    <property type="evidence" value="ECO:0007669"/>
    <property type="project" value="UniProtKB-UniRule"/>
</dbReference>
<dbReference type="EMBL" id="FUWM01000005">
    <property type="protein sequence ID" value="SJZ38394.1"/>
    <property type="molecule type" value="Genomic_DNA"/>
</dbReference>
<evidence type="ECO:0000313" key="9">
    <source>
        <dbReference type="EMBL" id="SJZ38394.1"/>
    </source>
</evidence>
<evidence type="ECO:0000256" key="1">
    <source>
        <dbReference type="ARBA" id="ARBA00006272"/>
    </source>
</evidence>
<protein>
    <submittedName>
        <fullName evidence="9">Endoglucanase</fullName>
    </submittedName>
</protein>
<feature type="binding site" evidence="8">
    <location>
        <position position="221"/>
    </location>
    <ligand>
        <name>Zn(2+)</name>
        <dbReference type="ChEBI" id="CHEBI:29105"/>
        <label>1</label>
    </ligand>
</feature>
<dbReference type="STRING" id="142842.SAMN02745118_00667"/>
<sequence>MLLDKLSEAVGVSGAEYEIRDLIKEEVKDYVNEIKTDSLGNLIVYKDGDSSLPTLLLSAHMDEIGLMITKIEKNGLLSFKPVGAVDKRVLISKKVVVGKDKVPGIIGAKAIHLQKSSERKRPLKIKQLYIDIGANDQKTAKKLVNLGDTATFATKFSELGEKTVKGKAFDDRVGCSILVELLKKDYDFPFYGVFAVQEEVGLRGAGVAAYDIEPDLAIILEGTTASDVPESKEHAYSTTVGKGPALTMMDMTIIPNKELLQGIIKTADENQIDYQFRRSTSAGTDAGKVHLLKEGIPTVVISLPVRYIHSPISLLNLDDYQAAKGLVDKFCEKIAQGGFSIERDY</sequence>
<dbReference type="GO" id="GO:0006508">
    <property type="term" value="P:proteolysis"/>
    <property type="evidence" value="ECO:0007669"/>
    <property type="project" value="UniProtKB-KW"/>
</dbReference>
<feature type="binding site" evidence="8">
    <location>
        <position position="60"/>
    </location>
    <ligand>
        <name>Zn(2+)</name>
        <dbReference type="ChEBI" id="CHEBI:29105"/>
        <label>1</label>
    </ligand>
</feature>
<gene>
    <name evidence="9" type="ORF">SAMN02745118_00667</name>
</gene>
<dbReference type="GO" id="GO:0046872">
    <property type="term" value="F:metal ion binding"/>
    <property type="evidence" value="ECO:0007669"/>
    <property type="project" value="UniProtKB-UniRule"/>
</dbReference>
<dbReference type="InterPro" id="IPR008007">
    <property type="entry name" value="Peptidase_M42"/>
</dbReference>
<dbReference type="Gene3D" id="2.40.30.40">
    <property type="entry name" value="Peptidase M42, domain 2"/>
    <property type="match status" value="1"/>
</dbReference>
<keyword evidence="4 8" id="KW-0479">Metal-binding</keyword>
<keyword evidence="2" id="KW-0031">Aminopeptidase</keyword>
<keyword evidence="10" id="KW-1185">Reference proteome</keyword>
<dbReference type="PANTHER" id="PTHR32481:SF5">
    <property type="entry name" value="ENDOGLUCANASE"/>
    <property type="match status" value="1"/>
</dbReference>
<evidence type="ECO:0000256" key="2">
    <source>
        <dbReference type="ARBA" id="ARBA00022438"/>
    </source>
</evidence>
<dbReference type="Proteomes" id="UP000190625">
    <property type="component" value="Unassembled WGS sequence"/>
</dbReference>
<dbReference type="InterPro" id="IPR051464">
    <property type="entry name" value="Peptidase_M42_aminopept"/>
</dbReference>
<proteinExistence type="inferred from homology"/>
<evidence type="ECO:0000256" key="8">
    <source>
        <dbReference type="PIRSR" id="PIRSR001123-2"/>
    </source>
</evidence>
<comment type="cofactor">
    <cofactor evidence="8">
        <name>a divalent metal cation</name>
        <dbReference type="ChEBI" id="CHEBI:60240"/>
    </cofactor>
    <text evidence="8">Binds 2 divalent metal cations per subunit.</text>
</comment>
<feature type="binding site" evidence="8">
    <location>
        <position position="170"/>
    </location>
    <ligand>
        <name>Zn(2+)</name>
        <dbReference type="ChEBI" id="CHEBI:29105"/>
        <label>1</label>
    </ligand>
</feature>
<dbReference type="Pfam" id="PF05343">
    <property type="entry name" value="Peptidase_M42"/>
    <property type="match status" value="1"/>
</dbReference>
<dbReference type="OrthoDB" id="9772053at2"/>
<evidence type="ECO:0000256" key="7">
    <source>
        <dbReference type="PIRSR" id="PIRSR001123-1"/>
    </source>
</evidence>
<organism evidence="9 10">
    <name type="scientific">Selenihalanaerobacter shriftii</name>
    <dbReference type="NCBI Taxonomy" id="142842"/>
    <lineage>
        <taxon>Bacteria</taxon>
        <taxon>Bacillati</taxon>
        <taxon>Bacillota</taxon>
        <taxon>Clostridia</taxon>
        <taxon>Halanaerobiales</taxon>
        <taxon>Halobacteroidaceae</taxon>
        <taxon>Selenihalanaerobacter</taxon>
    </lineage>
</organism>
<feature type="binding site" evidence="8">
    <location>
        <position position="170"/>
    </location>
    <ligand>
        <name>Zn(2+)</name>
        <dbReference type="ChEBI" id="CHEBI:29105"/>
        <label>2</label>
    </ligand>
</feature>
<dbReference type="SUPFAM" id="SSF101821">
    <property type="entry name" value="Aminopeptidase/glucanase lid domain"/>
    <property type="match status" value="1"/>
</dbReference>
<evidence type="ECO:0000256" key="4">
    <source>
        <dbReference type="ARBA" id="ARBA00022723"/>
    </source>
</evidence>
<keyword evidence="3" id="KW-0645">Protease</keyword>
<evidence type="ECO:0000313" key="10">
    <source>
        <dbReference type="Proteomes" id="UP000190625"/>
    </source>
</evidence>
<evidence type="ECO:0000256" key="5">
    <source>
        <dbReference type="ARBA" id="ARBA00022801"/>
    </source>
</evidence>
<feature type="active site" description="Proton acceptor" evidence="7">
    <location>
        <position position="198"/>
    </location>
</feature>
<dbReference type="RefSeq" id="WP_078809160.1">
    <property type="nucleotide sequence ID" value="NZ_FUWM01000005.1"/>
</dbReference>
<accession>A0A1T4K7I4</accession>
<dbReference type="Gene3D" id="3.40.630.10">
    <property type="entry name" value="Zn peptidases"/>
    <property type="match status" value="1"/>
</dbReference>